<keyword evidence="8 11" id="KW-0350">Heme biosynthesis</keyword>
<dbReference type="GO" id="GO:0005743">
    <property type="term" value="C:mitochondrial inner membrane"/>
    <property type="evidence" value="ECO:0007669"/>
    <property type="project" value="UniProtKB-SubCell"/>
</dbReference>
<comment type="catalytic activity">
    <reaction evidence="10 11">
        <text>protoporphyrinogen IX + 3 O2 = protoporphyrin IX + 3 H2O2</text>
        <dbReference type="Rhea" id="RHEA:25576"/>
        <dbReference type="ChEBI" id="CHEBI:15379"/>
        <dbReference type="ChEBI" id="CHEBI:16240"/>
        <dbReference type="ChEBI" id="CHEBI:57306"/>
        <dbReference type="ChEBI" id="CHEBI:57307"/>
        <dbReference type="EC" id="1.3.3.4"/>
    </reaction>
</comment>
<proteinExistence type="inferred from homology"/>
<evidence type="ECO:0000256" key="6">
    <source>
        <dbReference type="ARBA" id="ARBA00022827"/>
    </source>
</evidence>
<dbReference type="InterPro" id="IPR004572">
    <property type="entry name" value="Protoporphyrinogen_oxidase"/>
</dbReference>
<evidence type="ECO:0000256" key="10">
    <source>
        <dbReference type="ARBA" id="ARBA00047554"/>
    </source>
</evidence>
<dbReference type="GO" id="GO:0004729">
    <property type="term" value="F:oxygen-dependent protoporphyrinogen oxidase activity"/>
    <property type="evidence" value="ECO:0007669"/>
    <property type="project" value="UniProtKB-UniRule"/>
</dbReference>
<evidence type="ECO:0000256" key="3">
    <source>
        <dbReference type="ARBA" id="ARBA00010551"/>
    </source>
</evidence>
<evidence type="ECO:0000256" key="8">
    <source>
        <dbReference type="ARBA" id="ARBA00023133"/>
    </source>
</evidence>
<keyword evidence="9 11" id="KW-0627">Porphyrin biosynthesis</keyword>
<evidence type="ECO:0000256" key="5">
    <source>
        <dbReference type="ARBA" id="ARBA00022630"/>
    </source>
</evidence>
<dbReference type="PANTHER" id="PTHR42923:SF3">
    <property type="entry name" value="PROTOPORPHYRINOGEN OXIDASE"/>
    <property type="match status" value="1"/>
</dbReference>
<comment type="pathway">
    <text evidence="2 11">Porphyrin-containing compound metabolism; protoporphyrin-IX biosynthesis; protoporphyrin-IX from protoporphyrinogen-IX: step 1/1.</text>
</comment>
<evidence type="ECO:0000256" key="9">
    <source>
        <dbReference type="ARBA" id="ARBA00023244"/>
    </source>
</evidence>
<dbReference type="OMA" id="WFDQWFG"/>
<comment type="function">
    <text evidence="1 11">Catalyzes the 6-electron oxidation of protoporphyrinogen-IX to form protoporphyrin-IX.</text>
</comment>
<evidence type="ECO:0000256" key="2">
    <source>
        <dbReference type="ARBA" id="ARBA00005073"/>
    </source>
</evidence>
<dbReference type="AlphaFoldDB" id="A0A914AHC2"/>
<reference evidence="13" key="1">
    <citation type="submission" date="2022-11" db="UniProtKB">
        <authorList>
            <consortium name="EnsemblMetazoa"/>
        </authorList>
    </citation>
    <scope>IDENTIFICATION</scope>
</reference>
<comment type="cofactor">
    <cofactor evidence="11">
        <name>FAD</name>
        <dbReference type="ChEBI" id="CHEBI:57692"/>
    </cofactor>
    <text evidence="11">Binds 1 FAD per subunit.</text>
</comment>
<protein>
    <recommendedName>
        <fullName evidence="4 11">Protoporphyrinogen oxidase</fullName>
        <ecNumber evidence="4 11">1.3.3.4</ecNumber>
    </recommendedName>
</protein>
<dbReference type="EC" id="1.3.3.4" evidence="4 11"/>
<comment type="subcellular location">
    <subcellularLocation>
        <location evidence="11">Mitochondrion inner membrane</location>
    </subcellularLocation>
</comment>
<dbReference type="InterPro" id="IPR002937">
    <property type="entry name" value="Amino_oxidase"/>
</dbReference>
<dbReference type="EnsemblMetazoa" id="XM_038206998.1">
    <property type="protein sequence ID" value="XP_038062926.1"/>
    <property type="gene ID" value="LOC119733425"/>
</dbReference>
<dbReference type="GeneID" id="119733425"/>
<dbReference type="Gene3D" id="3.50.50.60">
    <property type="entry name" value="FAD/NAD(P)-binding domain"/>
    <property type="match status" value="1"/>
</dbReference>
<keyword evidence="5 11" id="KW-0285">Flavoprotein</keyword>
<name>A0A914AHC2_PATMI</name>
<dbReference type="SUPFAM" id="SSF54373">
    <property type="entry name" value="FAD-linked reductases, C-terminal domain"/>
    <property type="match status" value="1"/>
</dbReference>
<dbReference type="GO" id="GO:0006782">
    <property type="term" value="P:protoporphyrinogen IX biosynthetic process"/>
    <property type="evidence" value="ECO:0007669"/>
    <property type="project" value="UniProtKB-UniRule"/>
</dbReference>
<dbReference type="Pfam" id="PF01593">
    <property type="entry name" value="Amino_oxidase"/>
    <property type="match status" value="1"/>
</dbReference>
<dbReference type="Proteomes" id="UP000887568">
    <property type="component" value="Unplaced"/>
</dbReference>
<evidence type="ECO:0000256" key="7">
    <source>
        <dbReference type="ARBA" id="ARBA00023002"/>
    </source>
</evidence>
<dbReference type="SUPFAM" id="SSF51905">
    <property type="entry name" value="FAD/NAD(P)-binding domain"/>
    <property type="match status" value="1"/>
</dbReference>
<evidence type="ECO:0000313" key="14">
    <source>
        <dbReference type="Proteomes" id="UP000887568"/>
    </source>
</evidence>
<keyword evidence="14" id="KW-1185">Reference proteome</keyword>
<feature type="domain" description="Amine oxidase" evidence="12">
    <location>
        <begin position="48"/>
        <end position="497"/>
    </location>
</feature>
<keyword evidence="6 11" id="KW-0274">FAD</keyword>
<comment type="similarity">
    <text evidence="3 11">Belongs to the protoporphyrinogen/coproporphyrinogen oxidase family. Protoporphyrinogen oxidase subfamily.</text>
</comment>
<dbReference type="PANTHER" id="PTHR42923">
    <property type="entry name" value="PROTOPORPHYRINOGEN OXIDASE"/>
    <property type="match status" value="1"/>
</dbReference>
<accession>A0A914AHC2</accession>
<dbReference type="NCBIfam" id="TIGR00562">
    <property type="entry name" value="proto_IX_ox"/>
    <property type="match status" value="1"/>
</dbReference>
<sequence length="505" mass="55556">MAVRKVDFLVLGGGASGLSAVFYLQRLLGERLKRVDLVDEKPQFRNKIALLEASPHIGGWIHSTRTPEGSIHEAGPRSMRPAGIVGRNSLNLASSLGLDDEVIPVLRSHPAAQRRFTFTGGKLHQFPSSFATLLTRQEPFSRPLAVDLAREVLVKRSKGEDESMFDFGVRRFGKEITENLIDPFCRGVFAGKTTELSVRSCFPQLFSFERQRGSVILGGLLGPTAIDPTVGESDLVRRAKKERWSIWSLKGGLQCLAEKLSEVVQRNGAEVRTQMPCTKIEFVLKENGGNKKIARVHTAESVWEADRLICGIPAANLAEVLPVDLSPLSLHLQQIQSVTAAVVNLEFEGSHLPTEGFGYLVPSREPSNVLGVIFDSCAFPQHDRPEIKSTRMTCMMGGAWFHDLFGDPDKVDCDWLASVALATLKTQIGLSAKPTYCRVNLSKDCIPNYKVNHHRLLETIDAYVADNDLPLTLVGSSYKGVSVNDCIYNSRLAAQRLVPDGQLAV</sequence>
<evidence type="ECO:0000256" key="1">
    <source>
        <dbReference type="ARBA" id="ARBA00002600"/>
    </source>
</evidence>
<evidence type="ECO:0000259" key="12">
    <source>
        <dbReference type="Pfam" id="PF01593"/>
    </source>
</evidence>
<evidence type="ECO:0000313" key="13">
    <source>
        <dbReference type="EnsemblMetazoa" id="XP_038062926.1"/>
    </source>
</evidence>
<dbReference type="OrthoDB" id="419752at2759"/>
<keyword evidence="7 11" id="KW-0560">Oxidoreductase</keyword>
<dbReference type="InterPro" id="IPR050464">
    <property type="entry name" value="Zeta_carotene_desat/Oxidored"/>
</dbReference>
<dbReference type="InterPro" id="IPR036188">
    <property type="entry name" value="FAD/NAD-bd_sf"/>
</dbReference>
<dbReference type="RefSeq" id="XP_038062926.1">
    <property type="nucleotide sequence ID" value="XM_038206998.1"/>
</dbReference>
<evidence type="ECO:0000256" key="4">
    <source>
        <dbReference type="ARBA" id="ARBA00012867"/>
    </source>
</evidence>
<evidence type="ECO:0000256" key="11">
    <source>
        <dbReference type="RuleBase" id="RU367069"/>
    </source>
</evidence>
<organism evidence="13 14">
    <name type="scientific">Patiria miniata</name>
    <name type="common">Bat star</name>
    <name type="synonym">Asterina miniata</name>
    <dbReference type="NCBI Taxonomy" id="46514"/>
    <lineage>
        <taxon>Eukaryota</taxon>
        <taxon>Metazoa</taxon>
        <taxon>Echinodermata</taxon>
        <taxon>Eleutherozoa</taxon>
        <taxon>Asterozoa</taxon>
        <taxon>Asteroidea</taxon>
        <taxon>Valvatacea</taxon>
        <taxon>Valvatida</taxon>
        <taxon>Asterinidae</taxon>
        <taxon>Patiria</taxon>
    </lineage>
</organism>
<dbReference type="CTD" id="5498"/>